<dbReference type="NCBIfam" id="TIGR00802">
    <property type="entry name" value="nico"/>
    <property type="match status" value="1"/>
</dbReference>
<organism evidence="9 10">
    <name type="scientific">Nocardioides phosphati</name>
    <dbReference type="NCBI Taxonomy" id="1867775"/>
    <lineage>
        <taxon>Bacteria</taxon>
        <taxon>Bacillati</taxon>
        <taxon>Actinomycetota</taxon>
        <taxon>Actinomycetes</taxon>
        <taxon>Propionibacteriales</taxon>
        <taxon>Nocardioidaceae</taxon>
        <taxon>Nocardioides</taxon>
    </lineage>
</organism>
<evidence type="ECO:0000313" key="9">
    <source>
        <dbReference type="EMBL" id="GGO85496.1"/>
    </source>
</evidence>
<dbReference type="Proteomes" id="UP000655410">
    <property type="component" value="Unassembled WGS sequence"/>
</dbReference>
<evidence type="ECO:0000256" key="3">
    <source>
        <dbReference type="ARBA" id="ARBA00022448"/>
    </source>
</evidence>
<keyword evidence="7 8" id="KW-0472">Membrane</keyword>
<dbReference type="EMBL" id="BMNI01000001">
    <property type="protein sequence ID" value="GGO85496.1"/>
    <property type="molecule type" value="Genomic_DNA"/>
</dbReference>
<keyword evidence="5 8" id="KW-0812">Transmembrane</keyword>
<comment type="caution">
    <text evidence="9">The sequence shown here is derived from an EMBL/GenBank/DDBJ whole genome shotgun (WGS) entry which is preliminary data.</text>
</comment>
<evidence type="ECO:0000256" key="8">
    <source>
        <dbReference type="RuleBase" id="RU362101"/>
    </source>
</evidence>
<evidence type="ECO:0000256" key="5">
    <source>
        <dbReference type="ARBA" id="ARBA00022692"/>
    </source>
</evidence>
<feature type="transmembrane region" description="Helical" evidence="8">
    <location>
        <begin position="100"/>
        <end position="125"/>
    </location>
</feature>
<feature type="transmembrane region" description="Helical" evidence="8">
    <location>
        <begin position="145"/>
        <end position="166"/>
    </location>
</feature>
<dbReference type="PANTHER" id="PTHR31611">
    <property type="entry name" value="HIGH-AFFINITY NICKEL TRANSPORT PROTEIN NIC1"/>
    <property type="match status" value="1"/>
</dbReference>
<sequence>MTTFVTTSSRRRRTTRFVVERRVTAMWLVVVALHVAGFGLLALWTARHGTVAGSTISLGTGALAYSLGLRHAFDVDHIAAIDNATRTLVQAGQRPYGTGFFFSLGHSSVVLVMTVLLCISVRVFAGPLQDDGSQLHQWTGVAGAAVAGGFLLVIGVVNLGVLLNVLRVFRDLRHGRYDDERLEHLLNERGMLARVLSRALRRVDTSWKLYPLGLLFGLGFDTATEIGLLVLAASAGGSQVPFWVVLSLPLLFAAGMSLLDTADGILMCRAYDWAFVRPVRKVYYNLTMTALSVFVALFVGLQILLQLASETLGLAGGFWSLAARIDLQTAGYVVVGTFLTVWCLAAAVWHLADIEQRWSEPAADPAAPDD</sequence>
<feature type="transmembrane region" description="Helical" evidence="8">
    <location>
        <begin position="329"/>
        <end position="352"/>
    </location>
</feature>
<evidence type="ECO:0000256" key="1">
    <source>
        <dbReference type="ARBA" id="ARBA00004127"/>
    </source>
</evidence>
<keyword evidence="4" id="KW-0533">Nickel</keyword>
<evidence type="ECO:0000256" key="2">
    <source>
        <dbReference type="ARBA" id="ARBA00010892"/>
    </source>
</evidence>
<feature type="transmembrane region" description="Helical" evidence="8">
    <location>
        <begin position="240"/>
        <end position="261"/>
    </location>
</feature>
<accession>A0ABQ2N7N7</accession>
<evidence type="ECO:0000256" key="4">
    <source>
        <dbReference type="ARBA" id="ARBA00022596"/>
    </source>
</evidence>
<keyword evidence="10" id="KW-1185">Reference proteome</keyword>
<dbReference type="RefSeq" id="WP_188782441.1">
    <property type="nucleotide sequence ID" value="NZ_BMNI01000001.1"/>
</dbReference>
<dbReference type="PANTHER" id="PTHR31611:SF0">
    <property type="entry name" value="HIGH-AFFINITY NICKEL TRANSPORT PROTEIN NIC1"/>
    <property type="match status" value="1"/>
</dbReference>
<evidence type="ECO:0000256" key="6">
    <source>
        <dbReference type="ARBA" id="ARBA00022989"/>
    </source>
</evidence>
<keyword evidence="3 8" id="KW-0813">Transport</keyword>
<evidence type="ECO:0000256" key="7">
    <source>
        <dbReference type="ARBA" id="ARBA00023136"/>
    </source>
</evidence>
<reference evidence="10" key="1">
    <citation type="journal article" date="2019" name="Int. J. Syst. Evol. Microbiol.">
        <title>The Global Catalogue of Microorganisms (GCM) 10K type strain sequencing project: providing services to taxonomists for standard genome sequencing and annotation.</title>
        <authorList>
            <consortium name="The Broad Institute Genomics Platform"/>
            <consortium name="The Broad Institute Genome Sequencing Center for Infectious Disease"/>
            <person name="Wu L."/>
            <person name="Ma J."/>
        </authorList>
    </citation>
    <scope>NUCLEOTIDE SEQUENCE [LARGE SCALE GENOMIC DNA]</scope>
    <source>
        <strain evidence="10">CGMCC 4.7371</strain>
    </source>
</reference>
<protein>
    <recommendedName>
        <fullName evidence="8">Nickel/cobalt efflux system</fullName>
    </recommendedName>
</protein>
<feature type="transmembrane region" description="Helical" evidence="8">
    <location>
        <begin position="25"/>
        <end position="44"/>
    </location>
</feature>
<gene>
    <name evidence="9" type="primary">nicT</name>
    <name evidence="9" type="ORF">GCM10011584_05600</name>
</gene>
<comment type="similarity">
    <text evidence="2 8">Belongs to the NiCoT transporter (TC 2.A.52) family.</text>
</comment>
<dbReference type="Pfam" id="PF03824">
    <property type="entry name" value="NicO"/>
    <property type="match status" value="1"/>
</dbReference>
<feature type="transmembrane region" description="Helical" evidence="8">
    <location>
        <begin position="282"/>
        <end position="309"/>
    </location>
</feature>
<comment type="subcellular location">
    <subcellularLocation>
        <location evidence="8">Cell membrane</location>
        <topology evidence="8">Multi-pass membrane protein</topology>
    </subcellularLocation>
    <subcellularLocation>
        <location evidence="1">Endomembrane system</location>
        <topology evidence="1">Multi-pass membrane protein</topology>
    </subcellularLocation>
</comment>
<dbReference type="InterPro" id="IPR011541">
    <property type="entry name" value="Ni/Co_transpt_high_affinity"/>
</dbReference>
<dbReference type="InterPro" id="IPR004688">
    <property type="entry name" value="Ni/Co_transpt"/>
</dbReference>
<name>A0ABQ2N7N7_9ACTN</name>
<keyword evidence="6 8" id="KW-1133">Transmembrane helix</keyword>
<feature type="transmembrane region" description="Helical" evidence="8">
    <location>
        <begin position="209"/>
        <end position="234"/>
    </location>
</feature>
<proteinExistence type="inferred from homology"/>
<evidence type="ECO:0000313" key="10">
    <source>
        <dbReference type="Proteomes" id="UP000655410"/>
    </source>
</evidence>